<proteinExistence type="predicted"/>
<organism evidence="1">
    <name type="scientific">marine metagenome</name>
    <dbReference type="NCBI Taxonomy" id="408172"/>
    <lineage>
        <taxon>unclassified sequences</taxon>
        <taxon>metagenomes</taxon>
        <taxon>ecological metagenomes</taxon>
    </lineage>
</organism>
<evidence type="ECO:0000313" key="1">
    <source>
        <dbReference type="EMBL" id="SVD67839.1"/>
    </source>
</evidence>
<sequence>MMTLSLLLFLFQSTPSGEEKGFVVERDVELLLVDPLDRKREIHR</sequence>
<protein>
    <submittedName>
        <fullName evidence="1">Uncharacterized protein</fullName>
    </submittedName>
</protein>
<dbReference type="AlphaFoldDB" id="A0A382XAC6"/>
<feature type="non-terminal residue" evidence="1">
    <location>
        <position position="44"/>
    </location>
</feature>
<reference evidence="1" key="1">
    <citation type="submission" date="2018-05" db="EMBL/GenBank/DDBJ databases">
        <authorList>
            <person name="Lanie J.A."/>
            <person name="Ng W.-L."/>
            <person name="Kazmierczak K.M."/>
            <person name="Andrzejewski T.M."/>
            <person name="Davidsen T.M."/>
            <person name="Wayne K.J."/>
            <person name="Tettelin H."/>
            <person name="Glass J.I."/>
            <person name="Rusch D."/>
            <person name="Podicherti R."/>
            <person name="Tsui H.-C.T."/>
            <person name="Winkler M.E."/>
        </authorList>
    </citation>
    <scope>NUCLEOTIDE SEQUENCE</scope>
</reference>
<gene>
    <name evidence="1" type="ORF">METZ01_LOCUS420693</name>
</gene>
<accession>A0A382XAC6</accession>
<dbReference type="EMBL" id="UINC01166080">
    <property type="protein sequence ID" value="SVD67839.1"/>
    <property type="molecule type" value="Genomic_DNA"/>
</dbReference>
<name>A0A382XAC6_9ZZZZ</name>